<keyword evidence="1" id="KW-1133">Transmembrane helix</keyword>
<feature type="transmembrane region" description="Helical" evidence="1">
    <location>
        <begin position="53"/>
        <end position="70"/>
    </location>
</feature>
<dbReference type="InterPro" id="IPR050640">
    <property type="entry name" value="Bact_2-comp_sensor_kinase"/>
</dbReference>
<reference evidence="3 4" key="1">
    <citation type="submission" date="2019-02" db="EMBL/GenBank/DDBJ databases">
        <title>Pedobacter sp. RP-3-11 sp. nov., isolated from Arctic soil.</title>
        <authorList>
            <person name="Dahal R.H."/>
        </authorList>
    </citation>
    <scope>NUCLEOTIDE SEQUENCE [LARGE SCALE GENOMIC DNA]</scope>
    <source>
        <strain evidence="3 4">RP-3-11</strain>
    </source>
</reference>
<dbReference type="PANTHER" id="PTHR34220:SF7">
    <property type="entry name" value="SENSOR HISTIDINE KINASE YPDA"/>
    <property type="match status" value="1"/>
</dbReference>
<sequence length="363" mass="41773">MEIIHTFIMQNMEILSETLKPRIKPAVVHFICWAAFIFIEVIVAGLVKQRFNSLPYYVLFCSMNIGLFYLHGNFVMRLATGIGVLRMIQLLVLILLEITAYCLCAVATSLILLHIFNEQPESGLKFNIAYFAIVIYRALFFITFGTGFYFLKQFLIRKEAEMQHAIKVEKLENKLLTAQKDYLRAQINPHLLFNTLDFIKAVSKKNPEQSDQAIDCLAEIMDYALETSHKDLVPLDREVEQIEHMIQLNCLRSNNRLNLRFIKKIEYLKAKIIPILLLTLVENVFKHGNLLDDAHHAKMELLVTDKSITFRTLNLIASTPPSKSEHTGLKNIVARLAQSYPGKHLFVYGAEKNVFKTELKINL</sequence>
<evidence type="ECO:0000256" key="1">
    <source>
        <dbReference type="SAM" id="Phobius"/>
    </source>
</evidence>
<dbReference type="EMBL" id="SJSN01000012">
    <property type="protein sequence ID" value="TCD05863.1"/>
    <property type="molecule type" value="Genomic_DNA"/>
</dbReference>
<evidence type="ECO:0000313" key="4">
    <source>
        <dbReference type="Proteomes" id="UP000291485"/>
    </source>
</evidence>
<evidence type="ECO:0000313" key="3">
    <source>
        <dbReference type="EMBL" id="TCD05863.1"/>
    </source>
</evidence>
<dbReference type="Proteomes" id="UP000291485">
    <property type="component" value="Unassembled WGS sequence"/>
</dbReference>
<accession>A0A4R0NZ89</accession>
<protein>
    <submittedName>
        <fullName evidence="3">Histidine kinase</fullName>
    </submittedName>
</protein>
<proteinExistence type="predicted"/>
<evidence type="ECO:0000259" key="2">
    <source>
        <dbReference type="Pfam" id="PF06580"/>
    </source>
</evidence>
<gene>
    <name evidence="3" type="ORF">EZ449_15475</name>
</gene>
<comment type="caution">
    <text evidence="3">The sequence shown here is derived from an EMBL/GenBank/DDBJ whole genome shotgun (WGS) entry which is preliminary data.</text>
</comment>
<dbReference type="InterPro" id="IPR010559">
    <property type="entry name" value="Sig_transdc_His_kin_internal"/>
</dbReference>
<dbReference type="GO" id="GO:0000155">
    <property type="term" value="F:phosphorelay sensor kinase activity"/>
    <property type="evidence" value="ECO:0007669"/>
    <property type="project" value="InterPro"/>
</dbReference>
<feature type="transmembrane region" description="Helical" evidence="1">
    <location>
        <begin position="128"/>
        <end position="151"/>
    </location>
</feature>
<feature type="domain" description="Signal transduction histidine kinase internal region" evidence="2">
    <location>
        <begin position="179"/>
        <end position="257"/>
    </location>
</feature>
<dbReference type="GO" id="GO:0016020">
    <property type="term" value="C:membrane"/>
    <property type="evidence" value="ECO:0007669"/>
    <property type="project" value="InterPro"/>
</dbReference>
<keyword evidence="3" id="KW-0808">Transferase</keyword>
<dbReference type="Pfam" id="PF06580">
    <property type="entry name" value="His_kinase"/>
    <property type="match status" value="1"/>
</dbReference>
<keyword evidence="4" id="KW-1185">Reference proteome</keyword>
<name>A0A4R0NZ89_9SPHI</name>
<dbReference type="OrthoDB" id="9792992at2"/>
<keyword evidence="1" id="KW-0472">Membrane</keyword>
<organism evidence="3 4">
    <name type="scientific">Pedobacter frigidisoli</name>
    <dbReference type="NCBI Taxonomy" id="2530455"/>
    <lineage>
        <taxon>Bacteria</taxon>
        <taxon>Pseudomonadati</taxon>
        <taxon>Bacteroidota</taxon>
        <taxon>Sphingobacteriia</taxon>
        <taxon>Sphingobacteriales</taxon>
        <taxon>Sphingobacteriaceae</taxon>
        <taxon>Pedobacter</taxon>
    </lineage>
</organism>
<dbReference type="PANTHER" id="PTHR34220">
    <property type="entry name" value="SENSOR HISTIDINE KINASE YPDA"/>
    <property type="match status" value="1"/>
</dbReference>
<feature type="transmembrane region" description="Helical" evidence="1">
    <location>
        <begin position="26"/>
        <end position="47"/>
    </location>
</feature>
<keyword evidence="1" id="KW-0812">Transmembrane</keyword>
<feature type="transmembrane region" description="Helical" evidence="1">
    <location>
        <begin position="90"/>
        <end position="116"/>
    </location>
</feature>
<dbReference type="AlphaFoldDB" id="A0A4R0NZ89"/>
<keyword evidence="3" id="KW-0418">Kinase</keyword>